<organism evidence="2">
    <name type="scientific">Picea glauca</name>
    <name type="common">White spruce</name>
    <name type="synonym">Pinus glauca</name>
    <dbReference type="NCBI Taxonomy" id="3330"/>
    <lineage>
        <taxon>Eukaryota</taxon>
        <taxon>Viridiplantae</taxon>
        <taxon>Streptophyta</taxon>
        <taxon>Embryophyta</taxon>
        <taxon>Tracheophyta</taxon>
        <taxon>Spermatophyta</taxon>
        <taxon>Pinopsida</taxon>
        <taxon>Pinidae</taxon>
        <taxon>Conifers I</taxon>
        <taxon>Pinales</taxon>
        <taxon>Pinaceae</taxon>
        <taxon>Picea</taxon>
    </lineage>
</organism>
<feature type="compositionally biased region" description="Polar residues" evidence="1">
    <location>
        <begin position="97"/>
        <end position="106"/>
    </location>
</feature>
<comment type="caution">
    <text evidence="2">The sequence shown here is derived from an EMBL/GenBank/DDBJ whole genome shotgun (WGS) entry which is preliminary data.</text>
</comment>
<gene>
    <name evidence="2" type="ORF">ABT39_MTgene5764</name>
</gene>
<evidence type="ECO:0000256" key="1">
    <source>
        <dbReference type="SAM" id="MobiDB-lite"/>
    </source>
</evidence>
<geneLocation type="mitochondrion" evidence="2"/>
<sequence length="116" mass="12992">MANSPHPEISKPLIGRIPSLANRPFQLNRIPVPLYTYTRFFSFFNWMLPASKHSRAQISTYLLRVRTRPCSFRSDESEGFNGTPAPLQSRKPIGSDPISQGISETKTPAPVHGRLG</sequence>
<evidence type="ECO:0000313" key="2">
    <source>
        <dbReference type="EMBL" id="KUM47578.1"/>
    </source>
</evidence>
<protein>
    <submittedName>
        <fullName evidence="2">Uncharacterized protein</fullName>
    </submittedName>
</protein>
<keyword evidence="2" id="KW-0496">Mitochondrion</keyword>
<reference evidence="2" key="1">
    <citation type="journal article" date="2015" name="Genome Biol. Evol.">
        <title>Organellar Genomes of White Spruce (Picea glauca): Assembly and Annotation.</title>
        <authorList>
            <person name="Jackman S.D."/>
            <person name="Warren R.L."/>
            <person name="Gibb E.A."/>
            <person name="Vandervalk B.P."/>
            <person name="Mohamadi H."/>
            <person name="Chu J."/>
            <person name="Raymond A."/>
            <person name="Pleasance S."/>
            <person name="Coope R."/>
            <person name="Wildung M.R."/>
            <person name="Ritland C.E."/>
            <person name="Bousquet J."/>
            <person name="Jones S.J."/>
            <person name="Bohlmann J."/>
            <person name="Birol I."/>
        </authorList>
    </citation>
    <scope>NUCLEOTIDE SEQUENCE [LARGE SCALE GENOMIC DNA]</scope>
    <source>
        <tissue evidence="2">Flushing bud</tissue>
    </source>
</reference>
<name>A0A101LYK3_PICGL</name>
<accession>A0A101LYK3</accession>
<feature type="region of interest" description="Disordered" evidence="1">
    <location>
        <begin position="72"/>
        <end position="116"/>
    </location>
</feature>
<proteinExistence type="predicted"/>
<dbReference type="EMBL" id="LKAM01000007">
    <property type="protein sequence ID" value="KUM47578.1"/>
    <property type="molecule type" value="Genomic_DNA"/>
</dbReference>
<dbReference type="AlphaFoldDB" id="A0A101LYK3"/>